<sequence>MAAAPSATGAAPTAATAAATASSAAPAPTPAPAFNFGMPAAAPASSASTPTFGMPSQATTTATSAFGAFGAATAPAATTPIASTAAAPTLGSSFVTATSAATAPTVTSAPTAATVFGSIGATTTPATTSAAPSLPSMFGGGTAASVPTATSASAPAASIFGGGTPATTQAAATTTASTIPSFAGFGATTTAASAAPAVTPASASTATPATTTATSFGTTPFATATSATAPFGQTSTTSTGLSLGGLGSVSGFTQPTTAATKTTAAAGLGGVDHPSSSVPGSVAAGKSDKTVKEESLPPQLVETVEAFKKYVTEQKEVREEISRIPSHAIAKVQEETAALRQLLCTVENGIQRNAGAVERLKRETAEDLKNAEIAHHTKETPTSLQYENTAPNLYFQKLVENYIQQMRLYKGQIEELEQHFASLASSSKFSPQELTATVKKLHASFVSLAAQLQNIHAEIQRRKDALSSGKMTVPPSKPQGGTVGSVTTAVTLGPTPFSSTRSDAALAMATALARVGQPTLTENVPLGSFAAQPSLGMTGGFGSSMFGTTSGLGTSFFGATSPFKPLGTDSFGSSANQTFQLQKPPPGNKRGKK</sequence>
<comment type="subcellular location">
    <subcellularLocation>
        <location evidence="1">Nucleus</location>
        <location evidence="1">Nuclear pore complex</location>
    </subcellularLocation>
</comment>
<keyword evidence="4" id="KW-0653">Protein transport</keyword>
<feature type="region of interest" description="Disordered" evidence="8">
    <location>
        <begin position="1"/>
        <end position="30"/>
    </location>
</feature>
<keyword evidence="2" id="KW-0813">Transport</keyword>
<evidence type="ECO:0000256" key="8">
    <source>
        <dbReference type="SAM" id="MobiDB-lite"/>
    </source>
</evidence>
<feature type="compositionally biased region" description="Basic and acidic residues" evidence="8">
    <location>
        <begin position="286"/>
        <end position="295"/>
    </location>
</feature>
<dbReference type="GO" id="GO:0017056">
    <property type="term" value="F:structural constituent of nuclear pore"/>
    <property type="evidence" value="ECO:0007669"/>
    <property type="project" value="InterPro"/>
</dbReference>
<dbReference type="EMBL" id="GHWJ01004970">
    <property type="protein sequence ID" value="NOV37707.1"/>
    <property type="molecule type" value="Transcribed_RNA"/>
</dbReference>
<dbReference type="GO" id="GO:0051028">
    <property type="term" value="P:mRNA transport"/>
    <property type="evidence" value="ECO:0007669"/>
    <property type="project" value="UniProtKB-KW"/>
</dbReference>
<evidence type="ECO:0000256" key="5">
    <source>
        <dbReference type="ARBA" id="ARBA00023010"/>
    </source>
</evidence>
<reference evidence="9" key="1">
    <citation type="submission" date="2019-09" db="EMBL/GenBank/DDBJ databases">
        <title>Organ-specific transcriptomic study of the physiology of the cattle tick, Rhipicephalus microplus.</title>
        <authorList>
            <person name="Tirloni L."/>
            <person name="Braz G."/>
            <person name="Gandara A.C.P."/>
            <person name="Sabadin G.A."/>
            <person name="da Silva R.M."/>
            <person name="Guizzo M.G."/>
            <person name="Machado J.A."/>
            <person name="Costa E.P."/>
            <person name="Gomes H.F."/>
            <person name="Moraes J."/>
            <person name="Mota M.B.S."/>
            <person name="Mesquita R.D."/>
            <person name="Alvarenga P.H."/>
            <person name="Alves F."/>
            <person name="Seixas A."/>
            <person name="da Fonseca R.N."/>
            <person name="Fogaca A."/>
            <person name="Logullo C."/>
            <person name="Tanaka A."/>
            <person name="Daffre S."/>
            <person name="Termignoni C."/>
            <person name="Vaz I.S.Jr."/>
            <person name="Oliveira P.L."/>
            <person name="Ribeiro J.M."/>
        </authorList>
    </citation>
    <scope>NUCLEOTIDE SEQUENCE</scope>
    <source>
        <strain evidence="9">Porto Alegre</strain>
    </source>
</reference>
<evidence type="ECO:0000256" key="6">
    <source>
        <dbReference type="ARBA" id="ARBA00023132"/>
    </source>
</evidence>
<feature type="region of interest" description="Disordered" evidence="8">
    <location>
        <begin position="268"/>
        <end position="296"/>
    </location>
</feature>
<accession>A0A6M2CX32</accession>
<evidence type="ECO:0000313" key="9">
    <source>
        <dbReference type="EMBL" id="NOV37707.1"/>
    </source>
</evidence>
<evidence type="ECO:0000256" key="2">
    <source>
        <dbReference type="ARBA" id="ARBA00022448"/>
    </source>
</evidence>
<organism evidence="9">
    <name type="scientific">Rhipicephalus microplus</name>
    <name type="common">Cattle tick</name>
    <name type="synonym">Boophilus microplus</name>
    <dbReference type="NCBI Taxonomy" id="6941"/>
    <lineage>
        <taxon>Eukaryota</taxon>
        <taxon>Metazoa</taxon>
        <taxon>Ecdysozoa</taxon>
        <taxon>Arthropoda</taxon>
        <taxon>Chelicerata</taxon>
        <taxon>Arachnida</taxon>
        <taxon>Acari</taxon>
        <taxon>Parasitiformes</taxon>
        <taxon>Ixodida</taxon>
        <taxon>Ixodoidea</taxon>
        <taxon>Ixodidae</taxon>
        <taxon>Rhipicephalinae</taxon>
        <taxon>Rhipicephalus</taxon>
        <taxon>Boophilus</taxon>
    </lineage>
</organism>
<keyword evidence="5" id="KW-0811">Translocation</keyword>
<dbReference type="VEuPathDB" id="VectorBase:LOC119170237"/>
<dbReference type="GO" id="GO:0005643">
    <property type="term" value="C:nuclear pore"/>
    <property type="evidence" value="ECO:0007669"/>
    <property type="project" value="UniProtKB-SubCell"/>
</dbReference>
<keyword evidence="3" id="KW-0509">mRNA transport</keyword>
<evidence type="ECO:0000256" key="4">
    <source>
        <dbReference type="ARBA" id="ARBA00022927"/>
    </source>
</evidence>
<dbReference type="Pfam" id="PF15967">
    <property type="entry name" value="Nucleoporin_FG2"/>
    <property type="match status" value="1"/>
</dbReference>
<keyword evidence="6" id="KW-0906">Nuclear pore complex</keyword>
<dbReference type="PANTHER" id="PTHR13437">
    <property type="entry name" value="NUCLEOPORIN P58/P45 NUCLEOPORIN-LIKE PROTEIN 1"/>
    <property type="match status" value="1"/>
</dbReference>
<dbReference type="OrthoDB" id="2538017at2759"/>
<evidence type="ECO:0000256" key="1">
    <source>
        <dbReference type="ARBA" id="ARBA00004567"/>
    </source>
</evidence>
<dbReference type="GO" id="GO:0008139">
    <property type="term" value="F:nuclear localization sequence binding"/>
    <property type="evidence" value="ECO:0007669"/>
    <property type="project" value="InterPro"/>
</dbReference>
<feature type="compositionally biased region" description="Polar residues" evidence="8">
    <location>
        <begin position="570"/>
        <end position="581"/>
    </location>
</feature>
<protein>
    <submittedName>
        <fullName evidence="9">Putative nucleoporin</fullName>
    </submittedName>
</protein>
<feature type="region of interest" description="Disordered" evidence="8">
    <location>
        <begin position="567"/>
        <end position="593"/>
    </location>
</feature>
<name>A0A6M2CX32_RHIMP</name>
<dbReference type="AlphaFoldDB" id="A0A6M2CX32"/>
<dbReference type="PANTHER" id="PTHR13437:SF2">
    <property type="entry name" value="NUCLEOPORIN P58_P45"/>
    <property type="match status" value="1"/>
</dbReference>
<keyword evidence="7" id="KW-0539">Nucleus</keyword>
<feature type="compositionally biased region" description="Low complexity" evidence="8">
    <location>
        <begin position="1"/>
        <end position="26"/>
    </location>
</feature>
<dbReference type="Gene3D" id="6.10.140.1350">
    <property type="match status" value="1"/>
</dbReference>
<evidence type="ECO:0000256" key="7">
    <source>
        <dbReference type="ARBA" id="ARBA00023242"/>
    </source>
</evidence>
<dbReference type="InterPro" id="IPR024882">
    <property type="entry name" value="NUP58/p45/49"/>
</dbReference>
<dbReference type="GO" id="GO:0015031">
    <property type="term" value="P:protein transport"/>
    <property type="evidence" value="ECO:0007669"/>
    <property type="project" value="UniProtKB-KW"/>
</dbReference>
<evidence type="ECO:0000256" key="3">
    <source>
        <dbReference type="ARBA" id="ARBA00022816"/>
    </source>
</evidence>
<proteinExistence type="predicted"/>